<dbReference type="Gene3D" id="3.40.91.20">
    <property type="match status" value="1"/>
</dbReference>
<dbReference type="REBASE" id="40978">
    <property type="entry name" value="AinMR95ORF1885P"/>
</dbReference>
<dbReference type="SUPFAM" id="SSF52980">
    <property type="entry name" value="Restriction endonuclease-like"/>
    <property type="match status" value="1"/>
</dbReference>
<dbReference type="InterPro" id="IPR015278">
    <property type="entry name" value="BglII-like"/>
</dbReference>
<evidence type="ECO:0000313" key="2">
    <source>
        <dbReference type="Proteomes" id="UP000007093"/>
    </source>
</evidence>
<dbReference type="EMBL" id="CP003058">
    <property type="protein sequence ID" value="AEQ23095.1"/>
    <property type="molecule type" value="Genomic_DNA"/>
</dbReference>
<sequence length="239" mass="27431">MNWYNNESDGKLFAGVKKGIAMMNTLNKYFPADILEKYEIYSYYHAAEILSAAYPNEFHELIDALRNVDISIDDILEAGGNESAIPPKFKKVLFPKGWAETRVHGDLHIELTIRSGEEENRSFVLQDYVNGYNIDFFKNKIALDTEWNSKDQTFDRDLMAMRTYYEFNIISMGIIITRGTELKTFPKHYGLNKYGASTTWMGKLTYRLDSRRSGGCPILAIGITPRCIRGYQPDNLTSD</sequence>
<evidence type="ECO:0000313" key="1">
    <source>
        <dbReference type="EMBL" id="AEQ23095.1"/>
    </source>
</evidence>
<dbReference type="GO" id="GO:0000287">
    <property type="term" value="F:magnesium ion binding"/>
    <property type="evidence" value="ECO:0007669"/>
    <property type="project" value="InterPro"/>
</dbReference>
<dbReference type="KEGG" id="ain:Acin_1886"/>
<dbReference type="RefSeq" id="WP_014128891.1">
    <property type="nucleotide sequence ID" value="NC_016077.1"/>
</dbReference>
<organism evidence="1 2">
    <name type="scientific">Acidaminococcus intestini (strain RyC-MR95)</name>
    <dbReference type="NCBI Taxonomy" id="568816"/>
    <lineage>
        <taxon>Bacteria</taxon>
        <taxon>Bacillati</taxon>
        <taxon>Bacillota</taxon>
        <taxon>Negativicutes</taxon>
        <taxon>Acidaminococcales</taxon>
        <taxon>Acidaminococcaceae</taxon>
        <taxon>Acidaminococcus</taxon>
    </lineage>
</organism>
<dbReference type="AlphaFoldDB" id="G4Q429"/>
<keyword evidence="2" id="KW-1185">Reference proteome</keyword>
<dbReference type="eggNOG" id="ENOG502Z931">
    <property type="taxonomic scope" value="Bacteria"/>
</dbReference>
<dbReference type="Proteomes" id="UP000007093">
    <property type="component" value="Chromosome"/>
</dbReference>
<dbReference type="GO" id="GO:0003677">
    <property type="term" value="F:DNA binding"/>
    <property type="evidence" value="ECO:0007669"/>
    <property type="project" value="InterPro"/>
</dbReference>
<dbReference type="InterPro" id="IPR011335">
    <property type="entry name" value="Restrct_endonuc-II-like"/>
</dbReference>
<protein>
    <submittedName>
        <fullName evidence="1">Restriction endonuclease BglII</fullName>
    </submittedName>
</protein>
<reference evidence="1 2" key="1">
    <citation type="journal article" date="2011" name="J. Bacteriol.">
        <title>Complete genome sequence of Acidaminococcus intestini RYC-MR95, a Gram-negative bacterium from the phylum Firmicutes.</title>
        <authorList>
            <person name="D'Auria G."/>
            <person name="Galan J.C."/>
            <person name="Rodriguez-Alcayna M."/>
            <person name="Moya A."/>
            <person name="Baquero F."/>
            <person name="Latorre A."/>
        </authorList>
    </citation>
    <scope>NUCLEOTIDE SEQUENCE [LARGE SCALE GENOMIC DNA]</scope>
    <source>
        <strain evidence="1 2">RyC-MR95</strain>
    </source>
</reference>
<dbReference type="GO" id="GO:0009036">
    <property type="term" value="F:type II site-specific deoxyribonuclease activity"/>
    <property type="evidence" value="ECO:0007669"/>
    <property type="project" value="InterPro"/>
</dbReference>
<name>G4Q429_ACIIR</name>
<keyword evidence="1" id="KW-0540">Nuclease</keyword>
<dbReference type="HOGENOM" id="CLU_080349_0_0_9"/>
<dbReference type="STRING" id="568816.Acin_1886"/>
<keyword evidence="1" id="KW-0378">Hydrolase</keyword>
<keyword evidence="1" id="KW-0255">Endonuclease</keyword>
<dbReference type="GO" id="GO:0009307">
    <property type="term" value="P:DNA restriction-modification system"/>
    <property type="evidence" value="ECO:0007669"/>
    <property type="project" value="InterPro"/>
</dbReference>
<dbReference type="Pfam" id="PF09195">
    <property type="entry name" value="Endonuc-BglII"/>
    <property type="match status" value="1"/>
</dbReference>
<dbReference type="InParanoid" id="G4Q429"/>
<gene>
    <name evidence="1" type="ordered locus">Acin_1886</name>
</gene>
<proteinExistence type="predicted"/>
<dbReference type="InterPro" id="IPR011338">
    <property type="entry name" value="BamHI/BglII/BstY"/>
</dbReference>
<dbReference type="PATRIC" id="fig|568816.4.peg.1829"/>
<accession>G4Q429</accession>